<reference evidence="2 3" key="1">
    <citation type="submission" date="2012-01" db="EMBL/GenBank/DDBJ databases">
        <title>Complete sequence of chromosome of Clostridium pasteurianum BC1.</title>
        <authorList>
            <consortium name="US DOE Joint Genome Institute"/>
            <person name="Lucas S."/>
            <person name="Han J."/>
            <person name="Lapidus A."/>
            <person name="Cheng J.-F."/>
            <person name="Goodwin L."/>
            <person name="Pitluck S."/>
            <person name="Peters L."/>
            <person name="Mikhailova N."/>
            <person name="Teshima H."/>
            <person name="Detter J.C."/>
            <person name="Han C."/>
            <person name="Tapia R."/>
            <person name="Land M."/>
            <person name="Hauser L."/>
            <person name="Kyrpides N."/>
            <person name="Ivanova N."/>
            <person name="Pagani I."/>
            <person name="Dunn J."/>
            <person name="Taghavi S."/>
            <person name="Francis A."/>
            <person name="van der Lelie D."/>
            <person name="Woyke T."/>
        </authorList>
    </citation>
    <scope>NUCLEOTIDE SEQUENCE [LARGE SCALE GENOMIC DNA]</scope>
    <source>
        <strain evidence="2 3">BC1</strain>
    </source>
</reference>
<evidence type="ECO:0000259" key="1">
    <source>
        <dbReference type="Pfam" id="PF09851"/>
    </source>
</evidence>
<protein>
    <recommendedName>
        <fullName evidence="1">SHOCT domain-containing protein</fullName>
    </recommendedName>
</protein>
<dbReference type="Pfam" id="PF09851">
    <property type="entry name" value="SHOCT"/>
    <property type="match status" value="1"/>
</dbReference>
<dbReference type="KEGG" id="cpas:Clopa_3367"/>
<name>R4K6I7_CLOPA</name>
<organism evidence="2 3">
    <name type="scientific">Clostridium pasteurianum BC1</name>
    <dbReference type="NCBI Taxonomy" id="86416"/>
    <lineage>
        <taxon>Bacteria</taxon>
        <taxon>Bacillati</taxon>
        <taxon>Bacillota</taxon>
        <taxon>Clostridia</taxon>
        <taxon>Eubacteriales</taxon>
        <taxon>Clostridiaceae</taxon>
        <taxon>Clostridium</taxon>
    </lineage>
</organism>
<gene>
    <name evidence="2" type="ORF">Clopa_3367</name>
</gene>
<evidence type="ECO:0000313" key="2">
    <source>
        <dbReference type="EMBL" id="AGK98163.1"/>
    </source>
</evidence>
<dbReference type="STRING" id="86416.Clopa_3367"/>
<sequence>MFYILFIILGITILGYVLLDNFQSKIKNNFTRVYPGKVYTESIFYYIVEDDGVILVPKLSSGDKSKHIKLSNINDIRFFKDGKEKSNTDKAVVGAVTFGVPGAIIGSNMKTKKIIKDMGIKIYTDKEVYSLDFVGNGCEEGRAVYRRAAARIDFTYNMLLKYIKKDKDNIEHKEIIDITGQIEKLADLKAKGILTEEEFQNKKTELLERI</sequence>
<dbReference type="AlphaFoldDB" id="R4K6I7"/>
<evidence type="ECO:0000313" key="3">
    <source>
        <dbReference type="Proteomes" id="UP000013523"/>
    </source>
</evidence>
<dbReference type="EMBL" id="CP003261">
    <property type="protein sequence ID" value="AGK98163.1"/>
    <property type="molecule type" value="Genomic_DNA"/>
</dbReference>
<accession>R4K6I7</accession>
<dbReference type="InterPro" id="IPR018649">
    <property type="entry name" value="SHOCT"/>
</dbReference>
<dbReference type="Proteomes" id="UP000013523">
    <property type="component" value="Chromosome"/>
</dbReference>
<keyword evidence="3" id="KW-1185">Reference proteome</keyword>
<dbReference type="OrthoDB" id="1908357at2"/>
<dbReference type="RefSeq" id="WP_015616448.1">
    <property type="nucleotide sequence ID" value="NC_021182.1"/>
</dbReference>
<dbReference type="HOGENOM" id="CLU_1308337_0_0_9"/>
<proteinExistence type="predicted"/>
<feature type="domain" description="SHOCT" evidence="1">
    <location>
        <begin position="181"/>
        <end position="207"/>
    </location>
</feature>
<dbReference type="PATRIC" id="fig|86416.3.peg.3361"/>